<evidence type="ECO:0000313" key="3">
    <source>
        <dbReference type="Proteomes" id="UP000789508"/>
    </source>
</evidence>
<feature type="domain" description="Integrase catalytic" evidence="1">
    <location>
        <begin position="1"/>
        <end position="92"/>
    </location>
</feature>
<dbReference type="InterPro" id="IPR001584">
    <property type="entry name" value="Integrase_cat-core"/>
</dbReference>
<name>A0A9N9CYZ1_9GLOM</name>
<dbReference type="InterPro" id="IPR036397">
    <property type="entry name" value="RNaseH_sf"/>
</dbReference>
<dbReference type="Gene3D" id="3.30.420.10">
    <property type="entry name" value="Ribonuclease H-like superfamily/Ribonuclease H"/>
    <property type="match status" value="1"/>
</dbReference>
<evidence type="ECO:0000313" key="2">
    <source>
        <dbReference type="EMBL" id="CAG8620264.1"/>
    </source>
</evidence>
<accession>A0A9N9CYZ1</accession>
<dbReference type="InterPro" id="IPR012337">
    <property type="entry name" value="RNaseH-like_sf"/>
</dbReference>
<evidence type="ECO:0000259" key="1">
    <source>
        <dbReference type="PROSITE" id="PS50994"/>
    </source>
</evidence>
<dbReference type="SUPFAM" id="SSF53098">
    <property type="entry name" value="Ribonuclease H-like"/>
    <property type="match status" value="1"/>
</dbReference>
<dbReference type="GO" id="GO:0005634">
    <property type="term" value="C:nucleus"/>
    <property type="evidence" value="ECO:0007669"/>
    <property type="project" value="UniProtKB-ARBA"/>
</dbReference>
<dbReference type="InterPro" id="IPR050951">
    <property type="entry name" value="Retrovirus_Pol_polyprotein"/>
</dbReference>
<dbReference type="GO" id="GO:0003676">
    <property type="term" value="F:nucleic acid binding"/>
    <property type="evidence" value="ECO:0007669"/>
    <property type="project" value="InterPro"/>
</dbReference>
<organism evidence="2 3">
    <name type="scientific">Ambispora leptoticha</name>
    <dbReference type="NCBI Taxonomy" id="144679"/>
    <lineage>
        <taxon>Eukaryota</taxon>
        <taxon>Fungi</taxon>
        <taxon>Fungi incertae sedis</taxon>
        <taxon>Mucoromycota</taxon>
        <taxon>Glomeromycotina</taxon>
        <taxon>Glomeromycetes</taxon>
        <taxon>Archaeosporales</taxon>
        <taxon>Ambisporaceae</taxon>
        <taxon>Ambispora</taxon>
    </lineage>
</organism>
<feature type="non-terminal residue" evidence="2">
    <location>
        <position position="690"/>
    </location>
</feature>
<comment type="caution">
    <text evidence="2">The sequence shown here is derived from an EMBL/GenBank/DDBJ whole genome shotgun (WGS) entry which is preliminary data.</text>
</comment>
<dbReference type="OrthoDB" id="5592268at2759"/>
<sequence>MAKHKHMLLAIEDLTSYIKRRALVKKNAKNIDQFIWEDIILHHGCFTALVSDRVTDFKNTIIKELLLRLNIDQCFVASYHPEANGHAERVDQNAIWAINTTVGDLGYSPFRLVYGRDAIMLIELVMESYHTYVLRSQWTTNELLEYRSLQIKGLVGDLKNVQTNRDELKWQWKEVIEVGEFGQFYLEEVDGLKLKDPIIRNRVKKLKLDGYEPDCEDRMIKERISQVYEEQSDNEEYISSEDDLSDLLLDMKVCNVGNWITWVELQNEVPGGLAHVGIIIGCTWIDDQGITCRDQIQYGMIDVMISNKFISNTNLKTIGKNYKSLTNNAVCLVIEGWRRCKVKGQGGSTKANVVKPRALWIIELYKISLLAIKLCVTIVQEELESFCWRLLFELSLVFFVGELLFAAFVVDFVIDFLLVNFVGPHVVIRPAAAIAVEGPHVVIMTNSYNNSATAIAVQGSYIVIWRYDYISSAAVQGPHIVIWLHAYICSKDPHIMFRRFAAVITVQEPHVVIGLRICDSSSAAVIAVQGPYVLIKLHDYASSARTSYNSASAIAVQGPYIVIRLYAYICNEGSHIMFRLCDCSAAVIAVQEPYVVIKLCNCNSSAKTSCSTPTFVMKDLILCLGSATAIAVQESYVVIKLYDSNSSTRTSYSDWHRLCGCDSSARTSCSVAAIAVQGPHVMIRLHGCDG</sequence>
<gene>
    <name evidence="2" type="ORF">ALEPTO_LOCUS8935</name>
</gene>
<dbReference type="EMBL" id="CAJVPS010005944">
    <property type="protein sequence ID" value="CAG8620264.1"/>
    <property type="molecule type" value="Genomic_DNA"/>
</dbReference>
<dbReference type="AlphaFoldDB" id="A0A9N9CYZ1"/>
<reference evidence="2" key="1">
    <citation type="submission" date="2021-06" db="EMBL/GenBank/DDBJ databases">
        <authorList>
            <person name="Kallberg Y."/>
            <person name="Tangrot J."/>
            <person name="Rosling A."/>
        </authorList>
    </citation>
    <scope>NUCLEOTIDE SEQUENCE</scope>
    <source>
        <strain evidence="2">FL130A</strain>
    </source>
</reference>
<dbReference type="Proteomes" id="UP000789508">
    <property type="component" value="Unassembled WGS sequence"/>
</dbReference>
<keyword evidence="3" id="KW-1185">Reference proteome</keyword>
<protein>
    <submittedName>
        <fullName evidence="2">3693_t:CDS:1</fullName>
    </submittedName>
</protein>
<proteinExistence type="predicted"/>
<dbReference type="PANTHER" id="PTHR37984:SF5">
    <property type="entry name" value="PROTEIN NYNRIN-LIKE"/>
    <property type="match status" value="1"/>
</dbReference>
<dbReference type="PROSITE" id="PS50994">
    <property type="entry name" value="INTEGRASE"/>
    <property type="match status" value="1"/>
</dbReference>
<dbReference type="PANTHER" id="PTHR37984">
    <property type="entry name" value="PROTEIN CBG26694"/>
    <property type="match status" value="1"/>
</dbReference>
<dbReference type="GO" id="GO:0015074">
    <property type="term" value="P:DNA integration"/>
    <property type="evidence" value="ECO:0007669"/>
    <property type="project" value="InterPro"/>
</dbReference>